<dbReference type="Pfam" id="PF15902">
    <property type="entry name" value="Sortilin-Vps10"/>
    <property type="match status" value="1"/>
</dbReference>
<accession>S8E5L0</accession>
<gene>
    <name evidence="3" type="ORF">FOMPIDRAFT_1050062</name>
</gene>
<dbReference type="InParanoid" id="S8E5L0"/>
<sequence>MLSGVHADSLVDAESFHSPNLSPALLISAHQYECVSLLHPMLLQVCHLPHRHLRQSYPCGAYLYPSRILRTTLRERLHHRRVDNAFARGGRHAAGLTTTIGTLFASNSNGTFFVESLNDTNCNEMGYADYENLYGIKGVGLVNIVANVEEVGGRRTQKQLQMCITFDDGCSW</sequence>
<evidence type="ECO:0000259" key="2">
    <source>
        <dbReference type="Pfam" id="PF15902"/>
    </source>
</evidence>
<feature type="domain" description="Sortilin N-terminal" evidence="2">
    <location>
        <begin position="98"/>
        <end position="172"/>
    </location>
</feature>
<dbReference type="OrthoDB" id="3044384at2759"/>
<evidence type="ECO:0000313" key="4">
    <source>
        <dbReference type="Proteomes" id="UP000015241"/>
    </source>
</evidence>
<organism evidence="3 4">
    <name type="scientific">Fomitopsis schrenkii</name>
    <name type="common">Brown rot fungus</name>
    <dbReference type="NCBI Taxonomy" id="2126942"/>
    <lineage>
        <taxon>Eukaryota</taxon>
        <taxon>Fungi</taxon>
        <taxon>Dikarya</taxon>
        <taxon>Basidiomycota</taxon>
        <taxon>Agaricomycotina</taxon>
        <taxon>Agaricomycetes</taxon>
        <taxon>Polyporales</taxon>
        <taxon>Fomitopsis</taxon>
    </lineage>
</organism>
<name>S8E5L0_FOMSC</name>
<evidence type="ECO:0000256" key="1">
    <source>
        <dbReference type="ARBA" id="ARBA00022737"/>
    </source>
</evidence>
<dbReference type="EMBL" id="KE504152">
    <property type="protein sequence ID" value="EPS99967.1"/>
    <property type="molecule type" value="Genomic_DNA"/>
</dbReference>
<keyword evidence="1" id="KW-0677">Repeat</keyword>
<evidence type="ECO:0000313" key="3">
    <source>
        <dbReference type="EMBL" id="EPS99967.1"/>
    </source>
</evidence>
<dbReference type="Proteomes" id="UP000015241">
    <property type="component" value="Unassembled WGS sequence"/>
</dbReference>
<proteinExistence type="predicted"/>
<dbReference type="AlphaFoldDB" id="S8E5L0"/>
<feature type="non-terminal residue" evidence="3">
    <location>
        <position position="172"/>
    </location>
</feature>
<dbReference type="STRING" id="743788.S8E5L0"/>
<keyword evidence="4" id="KW-1185">Reference proteome</keyword>
<dbReference type="HOGENOM" id="CLU_1558964_0_0_1"/>
<protein>
    <recommendedName>
        <fullName evidence="2">Sortilin N-terminal domain-containing protein</fullName>
    </recommendedName>
</protein>
<reference evidence="3 4" key="1">
    <citation type="journal article" date="2012" name="Science">
        <title>The Paleozoic origin of enzymatic lignin decomposition reconstructed from 31 fungal genomes.</title>
        <authorList>
            <person name="Floudas D."/>
            <person name="Binder M."/>
            <person name="Riley R."/>
            <person name="Barry K."/>
            <person name="Blanchette R.A."/>
            <person name="Henrissat B."/>
            <person name="Martinez A.T."/>
            <person name="Otillar R."/>
            <person name="Spatafora J.W."/>
            <person name="Yadav J.S."/>
            <person name="Aerts A."/>
            <person name="Benoit I."/>
            <person name="Boyd A."/>
            <person name="Carlson A."/>
            <person name="Copeland A."/>
            <person name="Coutinho P.M."/>
            <person name="de Vries R.P."/>
            <person name="Ferreira P."/>
            <person name="Findley K."/>
            <person name="Foster B."/>
            <person name="Gaskell J."/>
            <person name="Glotzer D."/>
            <person name="Gorecki P."/>
            <person name="Heitman J."/>
            <person name="Hesse C."/>
            <person name="Hori C."/>
            <person name="Igarashi K."/>
            <person name="Jurgens J.A."/>
            <person name="Kallen N."/>
            <person name="Kersten P."/>
            <person name="Kohler A."/>
            <person name="Kuees U."/>
            <person name="Kumar T.K.A."/>
            <person name="Kuo A."/>
            <person name="LaButti K."/>
            <person name="Larrondo L.F."/>
            <person name="Lindquist E."/>
            <person name="Ling A."/>
            <person name="Lombard V."/>
            <person name="Lucas S."/>
            <person name="Lundell T."/>
            <person name="Martin R."/>
            <person name="McLaughlin D.J."/>
            <person name="Morgenstern I."/>
            <person name="Morin E."/>
            <person name="Murat C."/>
            <person name="Nagy L.G."/>
            <person name="Nolan M."/>
            <person name="Ohm R.A."/>
            <person name="Patyshakuliyeva A."/>
            <person name="Rokas A."/>
            <person name="Ruiz-Duenas F.J."/>
            <person name="Sabat G."/>
            <person name="Salamov A."/>
            <person name="Samejima M."/>
            <person name="Schmutz J."/>
            <person name="Slot J.C."/>
            <person name="St John F."/>
            <person name="Stenlid J."/>
            <person name="Sun H."/>
            <person name="Sun S."/>
            <person name="Syed K."/>
            <person name="Tsang A."/>
            <person name="Wiebenga A."/>
            <person name="Young D."/>
            <person name="Pisabarro A."/>
            <person name="Eastwood D.C."/>
            <person name="Martin F."/>
            <person name="Cullen D."/>
            <person name="Grigoriev I.V."/>
            <person name="Hibbett D.S."/>
        </authorList>
    </citation>
    <scope>NUCLEOTIDE SEQUENCE</scope>
    <source>
        <strain evidence="4">FP-58527</strain>
    </source>
</reference>
<dbReference type="eggNOG" id="KOG3511">
    <property type="taxonomic scope" value="Eukaryota"/>
</dbReference>
<dbReference type="InterPro" id="IPR031778">
    <property type="entry name" value="Sortilin_N"/>
</dbReference>